<dbReference type="Proteomes" id="UP000321058">
    <property type="component" value="Unassembled WGS sequence"/>
</dbReference>
<evidence type="ECO:0000313" key="3">
    <source>
        <dbReference type="EMBL" id="GEP57564.1"/>
    </source>
</evidence>
<comment type="caution">
    <text evidence="3">The sequence shown here is derived from an EMBL/GenBank/DDBJ whole genome shotgun (WGS) entry which is preliminary data.</text>
</comment>
<dbReference type="Pfam" id="PF08386">
    <property type="entry name" value="Abhydrolase_4"/>
    <property type="match status" value="1"/>
</dbReference>
<keyword evidence="3" id="KW-0378">Hydrolase</keyword>
<dbReference type="InterPro" id="IPR050266">
    <property type="entry name" value="AB_hydrolase_sf"/>
</dbReference>
<dbReference type="RefSeq" id="WP_147151994.1">
    <property type="nucleotide sequence ID" value="NZ_BKAJ01000082.1"/>
</dbReference>
<gene>
    <name evidence="3" type="ORF">RSO01_47300</name>
</gene>
<proteinExistence type="predicted"/>
<dbReference type="InterPro" id="IPR000073">
    <property type="entry name" value="AB_hydrolase_1"/>
</dbReference>
<dbReference type="GO" id="GO:0016787">
    <property type="term" value="F:hydrolase activity"/>
    <property type="evidence" value="ECO:0007669"/>
    <property type="project" value="UniProtKB-KW"/>
</dbReference>
<keyword evidence="4" id="KW-1185">Reference proteome</keyword>
<feature type="domain" description="Peptidase S33 tripeptidyl aminopeptidase-like C-terminal" evidence="2">
    <location>
        <begin position="207"/>
        <end position="270"/>
    </location>
</feature>
<evidence type="ECO:0000259" key="1">
    <source>
        <dbReference type="Pfam" id="PF00561"/>
    </source>
</evidence>
<dbReference type="AlphaFoldDB" id="A0A512NF50"/>
<dbReference type="SUPFAM" id="SSF53474">
    <property type="entry name" value="alpha/beta-Hydrolases"/>
    <property type="match status" value="1"/>
</dbReference>
<dbReference type="Pfam" id="PF00561">
    <property type="entry name" value="Abhydrolase_1"/>
    <property type="match status" value="1"/>
</dbReference>
<organism evidence="3 4">
    <name type="scientific">Reyranella soli</name>
    <dbReference type="NCBI Taxonomy" id="1230389"/>
    <lineage>
        <taxon>Bacteria</taxon>
        <taxon>Pseudomonadati</taxon>
        <taxon>Pseudomonadota</taxon>
        <taxon>Alphaproteobacteria</taxon>
        <taxon>Hyphomicrobiales</taxon>
        <taxon>Reyranellaceae</taxon>
        <taxon>Reyranella</taxon>
    </lineage>
</organism>
<evidence type="ECO:0000259" key="2">
    <source>
        <dbReference type="Pfam" id="PF08386"/>
    </source>
</evidence>
<accession>A0A512NF50</accession>
<dbReference type="PANTHER" id="PTHR43798">
    <property type="entry name" value="MONOACYLGLYCEROL LIPASE"/>
    <property type="match status" value="1"/>
</dbReference>
<dbReference type="InterPro" id="IPR029058">
    <property type="entry name" value="AB_hydrolase_fold"/>
</dbReference>
<feature type="domain" description="AB hydrolase-1" evidence="1">
    <location>
        <begin position="67"/>
        <end position="165"/>
    </location>
</feature>
<dbReference type="EMBL" id="BKAJ01000082">
    <property type="protein sequence ID" value="GEP57564.1"/>
    <property type="molecule type" value="Genomic_DNA"/>
</dbReference>
<evidence type="ECO:0000313" key="4">
    <source>
        <dbReference type="Proteomes" id="UP000321058"/>
    </source>
</evidence>
<reference evidence="3 4" key="1">
    <citation type="submission" date="2019-07" db="EMBL/GenBank/DDBJ databases">
        <title>Whole genome shotgun sequence of Reyranella soli NBRC 108950.</title>
        <authorList>
            <person name="Hosoyama A."/>
            <person name="Uohara A."/>
            <person name="Ohji S."/>
            <person name="Ichikawa N."/>
        </authorList>
    </citation>
    <scope>NUCLEOTIDE SEQUENCE [LARGE SCALE GENOMIC DNA]</scope>
    <source>
        <strain evidence="3 4">NBRC 108950</strain>
    </source>
</reference>
<protein>
    <submittedName>
        <fullName evidence="3">Alpha/beta hydrolase</fullName>
    </submittedName>
</protein>
<name>A0A512NF50_9HYPH</name>
<dbReference type="OrthoDB" id="9815441at2"/>
<dbReference type="InterPro" id="IPR013595">
    <property type="entry name" value="Pept_S33_TAP-like_C"/>
</dbReference>
<dbReference type="Gene3D" id="3.40.50.1820">
    <property type="entry name" value="alpha/beta hydrolase"/>
    <property type="match status" value="1"/>
</dbReference>
<sequence length="284" mass="30221">MAALPLPIAALAAASHVAPSLVAPFFRRMMLTPRRHVRPPPVLSLPSADQRIDLGDGLVAWRWGQGPVVLLVHGFEGNRAQFAAFVEALVERGFAAVALDVPAHGESAGDDLTAVKFIAAIERTLARLSPVHAVIGHSLGAAMSLYSVAHTGGANRVALISAPSSLKRELNRFASAVGLSERGRKAFIASVENHVGRPAADFDVTRIAGKVDLPLLLVHDQNDRQVPILESARTAHVLPGAELMVTRGLGHNRLLADPIVVRAVVDFVSQETPTQEMMGNARTM</sequence>